<dbReference type="GO" id="GO:0051536">
    <property type="term" value="F:iron-sulfur cluster binding"/>
    <property type="evidence" value="ECO:0007669"/>
    <property type="project" value="UniProtKB-KW"/>
</dbReference>
<evidence type="ECO:0000256" key="3">
    <source>
        <dbReference type="ARBA" id="ARBA00023014"/>
    </source>
</evidence>
<sequence length="381" mass="43188">MIYKDFQDLKLSALGFGAMRLPTVDGKDAEIDKQAASAMVSEAMKKGINYYDTAWGYHEGNSELIMGEILSEYPRDSFYLATKFPGYDLSNMDKVEEIFEKQLEKCRADHFDFYLFHNVCEMNIDAYLDESHGIFAYLMEQKKNGRIKHLGFSAHGEAPVMRRFLEKYGKEMEFCQIQLNYLDLKFQDAQAKLELLKEYEIPVWVMEPLRGGRLANLTEEEIAKLAALRPDETSVSWAFRFLQSIPEVTMILSGMSNMEQLLANIETFETEKSLNQNEQRVLQKIADEMAAKVALPCTECRYCTTHCPQGLDIPYLLSLYNEHRSTTLAGGMSFIAPMALSAVEKEKQPSACIGCGSCEAVCPQQIKISQAMKEFVGALGM</sequence>
<protein>
    <submittedName>
        <fullName evidence="5">Oxidoreductase</fullName>
    </submittedName>
</protein>
<evidence type="ECO:0000256" key="1">
    <source>
        <dbReference type="ARBA" id="ARBA00022723"/>
    </source>
</evidence>
<dbReference type="Gene3D" id="3.20.20.100">
    <property type="entry name" value="NADP-dependent oxidoreductase domain"/>
    <property type="match status" value="1"/>
</dbReference>
<keyword evidence="2" id="KW-0408">Iron</keyword>
<evidence type="ECO:0000259" key="4">
    <source>
        <dbReference type="PROSITE" id="PS51379"/>
    </source>
</evidence>
<keyword evidence="1" id="KW-0479">Metal-binding</keyword>
<dbReference type="InterPro" id="IPR017900">
    <property type="entry name" value="4Fe4S_Fe_S_CS"/>
</dbReference>
<dbReference type="PROSITE" id="PS51379">
    <property type="entry name" value="4FE4S_FER_2"/>
    <property type="match status" value="1"/>
</dbReference>
<reference evidence="5 6" key="1">
    <citation type="submission" date="2018-08" db="EMBL/GenBank/DDBJ databases">
        <title>Murine metabolic-syndrome-specific gut microbial biobank.</title>
        <authorList>
            <person name="Liu C."/>
        </authorList>
    </citation>
    <scope>NUCLEOTIDE SEQUENCE [LARGE SCALE GENOMIC DNA]</scope>
    <source>
        <strain evidence="5 6">28</strain>
    </source>
</reference>
<dbReference type="Pfam" id="PF13187">
    <property type="entry name" value="Fer4_9"/>
    <property type="match status" value="1"/>
</dbReference>
<dbReference type="InterPro" id="IPR023210">
    <property type="entry name" value="NADP_OxRdtase_dom"/>
</dbReference>
<dbReference type="PANTHER" id="PTHR43312:SF2">
    <property type="entry name" value="OXIDOREDUCTASE"/>
    <property type="match status" value="1"/>
</dbReference>
<dbReference type="SUPFAM" id="SSF51430">
    <property type="entry name" value="NAD(P)-linked oxidoreductase"/>
    <property type="match status" value="1"/>
</dbReference>
<evidence type="ECO:0000313" key="5">
    <source>
        <dbReference type="EMBL" id="NBH62453.1"/>
    </source>
</evidence>
<dbReference type="PROSITE" id="PS00198">
    <property type="entry name" value="4FE4S_FER_1"/>
    <property type="match status" value="1"/>
</dbReference>
<dbReference type="InterPro" id="IPR017896">
    <property type="entry name" value="4Fe4S_Fe-S-bd"/>
</dbReference>
<dbReference type="EMBL" id="QXWK01000025">
    <property type="protein sequence ID" value="NBH62453.1"/>
    <property type="molecule type" value="Genomic_DNA"/>
</dbReference>
<comment type="caution">
    <text evidence="5">The sequence shown here is derived from an EMBL/GenBank/DDBJ whole genome shotgun (WGS) entry which is preliminary data.</text>
</comment>
<dbReference type="AlphaFoldDB" id="A0A845QP03"/>
<organism evidence="5 6">
    <name type="scientific">Anaerotruncus colihominis</name>
    <dbReference type="NCBI Taxonomy" id="169435"/>
    <lineage>
        <taxon>Bacteria</taxon>
        <taxon>Bacillati</taxon>
        <taxon>Bacillota</taxon>
        <taxon>Clostridia</taxon>
        <taxon>Eubacteriales</taxon>
        <taxon>Oscillospiraceae</taxon>
        <taxon>Anaerotruncus</taxon>
    </lineage>
</organism>
<dbReference type="Proteomes" id="UP000446866">
    <property type="component" value="Unassembled WGS sequence"/>
</dbReference>
<dbReference type="GO" id="GO:0046872">
    <property type="term" value="F:metal ion binding"/>
    <property type="evidence" value="ECO:0007669"/>
    <property type="project" value="UniProtKB-KW"/>
</dbReference>
<accession>A0A845QP03</accession>
<keyword evidence="6" id="KW-1185">Reference proteome</keyword>
<name>A0A845QP03_9FIRM</name>
<dbReference type="Pfam" id="PF00248">
    <property type="entry name" value="Aldo_ket_red"/>
    <property type="match status" value="1"/>
</dbReference>
<keyword evidence="3" id="KW-0411">Iron-sulfur</keyword>
<feature type="domain" description="4Fe-4S ferredoxin-type" evidence="4">
    <location>
        <begin position="343"/>
        <end position="371"/>
    </location>
</feature>
<dbReference type="RefSeq" id="WP_160202741.1">
    <property type="nucleotide sequence ID" value="NZ_QXWK01000025.1"/>
</dbReference>
<gene>
    <name evidence="5" type="ORF">D0435_12415</name>
</gene>
<evidence type="ECO:0000313" key="6">
    <source>
        <dbReference type="Proteomes" id="UP000446866"/>
    </source>
</evidence>
<evidence type="ECO:0000256" key="2">
    <source>
        <dbReference type="ARBA" id="ARBA00023004"/>
    </source>
</evidence>
<dbReference type="InterPro" id="IPR053135">
    <property type="entry name" value="AKR2_Oxidoreductase"/>
</dbReference>
<proteinExistence type="predicted"/>
<dbReference type="InterPro" id="IPR036812">
    <property type="entry name" value="NAD(P)_OxRdtase_dom_sf"/>
</dbReference>
<dbReference type="SUPFAM" id="SSF46548">
    <property type="entry name" value="alpha-helical ferredoxin"/>
    <property type="match status" value="1"/>
</dbReference>
<dbReference type="CDD" id="cd19096">
    <property type="entry name" value="AKR_Fe-S_oxidoreductase"/>
    <property type="match status" value="1"/>
</dbReference>
<dbReference type="PANTHER" id="PTHR43312">
    <property type="entry name" value="D-THREO-ALDOSE 1-DEHYDROGENASE"/>
    <property type="match status" value="1"/>
</dbReference>
<dbReference type="Gene3D" id="3.30.70.20">
    <property type="match status" value="1"/>
</dbReference>